<gene>
    <name evidence="1" type="ORF">PRLR5076_01520</name>
</gene>
<dbReference type="EMBL" id="BPUB01000001">
    <property type="protein sequence ID" value="GJG57301.1"/>
    <property type="molecule type" value="Genomic_DNA"/>
</dbReference>
<accession>A0A9R1C794</accession>
<evidence type="ECO:0000313" key="1">
    <source>
        <dbReference type="EMBL" id="GJG57301.1"/>
    </source>
</evidence>
<comment type="caution">
    <text evidence="1">The sequence shown here is derived from an EMBL/GenBank/DDBJ whole genome shotgun (WGS) entry which is preliminary data.</text>
</comment>
<name>A0A9R1C794_9BACT</name>
<evidence type="ECO:0000313" key="2">
    <source>
        <dbReference type="Proteomes" id="UP000825483"/>
    </source>
</evidence>
<proteinExistence type="predicted"/>
<sequence length="304" mass="34256">MPVNLYIPATDASLVSTTTDARATRTYGDPGTYEKFKLPTWSYIYIITKDKNGNDYVTLSSTQLKGTWKKERYQGALATANDSVYRYEGYIDVYLPDYRQPVGAVYAALSAVELPGLTKGNESTVNALKTADIVDQQFTMSDDIQKEIQNIYSTPYNYKINSTYYGTLNNMNTVNPSINIVLYHIASKLDIQWNVATDIQSSVKLTNITLKTPQPQKCFIFKPLENTATDTHSESIQLDAGSQWYGRDYRYVIPVTDDNSHYKFSLTMSNNESTKTNDIDAGSIDKSQPFVPWMLGTVTVKTSW</sequence>
<dbReference type="AlphaFoldDB" id="A0A9R1C794"/>
<reference evidence="1" key="1">
    <citation type="journal article" date="2022" name="Int. J. Syst. Evol. Microbiol.">
        <title>Prevotella lacticifex sp. nov., isolated from the rumen of cows.</title>
        <authorList>
            <person name="Shinkai T."/>
            <person name="Ikeyama N."/>
            <person name="Kumagai M."/>
            <person name="Ohmori H."/>
            <person name="Sakamoto M."/>
            <person name="Ohkuma M."/>
            <person name="Mitsumori M."/>
        </authorList>
    </citation>
    <scope>NUCLEOTIDE SEQUENCE</scope>
    <source>
        <strain evidence="1">R5076</strain>
    </source>
</reference>
<organism evidence="1 2">
    <name type="scientific">Prevotella lacticifex</name>
    <dbReference type="NCBI Taxonomy" id="2854755"/>
    <lineage>
        <taxon>Bacteria</taxon>
        <taxon>Pseudomonadati</taxon>
        <taxon>Bacteroidota</taxon>
        <taxon>Bacteroidia</taxon>
        <taxon>Bacteroidales</taxon>
        <taxon>Prevotellaceae</taxon>
        <taxon>Prevotella</taxon>
    </lineage>
</organism>
<protein>
    <submittedName>
        <fullName evidence="1">Uncharacterized protein</fullName>
    </submittedName>
</protein>
<keyword evidence="2" id="KW-1185">Reference proteome</keyword>
<dbReference type="Proteomes" id="UP000825483">
    <property type="component" value="Unassembled WGS sequence"/>
</dbReference>